<dbReference type="EMBL" id="GBRH01166417">
    <property type="protein sequence ID" value="JAE31479.1"/>
    <property type="molecule type" value="Transcribed_RNA"/>
</dbReference>
<reference evidence="1" key="1">
    <citation type="submission" date="2014-09" db="EMBL/GenBank/DDBJ databases">
        <authorList>
            <person name="Magalhaes I.L.F."/>
            <person name="Oliveira U."/>
            <person name="Santos F.R."/>
            <person name="Vidigal T.H.D.A."/>
            <person name="Brescovit A.D."/>
            <person name="Santos A.J."/>
        </authorList>
    </citation>
    <scope>NUCLEOTIDE SEQUENCE</scope>
    <source>
        <tissue evidence="1">Shoot tissue taken approximately 20 cm above the soil surface</tissue>
    </source>
</reference>
<protein>
    <submittedName>
        <fullName evidence="1">Uncharacterized protein</fullName>
    </submittedName>
</protein>
<evidence type="ECO:0000313" key="1">
    <source>
        <dbReference type="EMBL" id="JAE31479.1"/>
    </source>
</evidence>
<name>A0A0A9H6R0_ARUDO</name>
<sequence length="110" mass="12424">MDSISYSVTDFVRTDEVHEHSDDNRNQGDLLAQCTALGDCFIYVCSQKTAVVLAASLKSQVVSESILETNGNLVAQFERWLDSTAPVDFIYQTGFLMKYYEVYLHQSPPF</sequence>
<organism evidence="1">
    <name type="scientific">Arundo donax</name>
    <name type="common">Giant reed</name>
    <name type="synonym">Donax arundinaceus</name>
    <dbReference type="NCBI Taxonomy" id="35708"/>
    <lineage>
        <taxon>Eukaryota</taxon>
        <taxon>Viridiplantae</taxon>
        <taxon>Streptophyta</taxon>
        <taxon>Embryophyta</taxon>
        <taxon>Tracheophyta</taxon>
        <taxon>Spermatophyta</taxon>
        <taxon>Magnoliopsida</taxon>
        <taxon>Liliopsida</taxon>
        <taxon>Poales</taxon>
        <taxon>Poaceae</taxon>
        <taxon>PACMAD clade</taxon>
        <taxon>Arundinoideae</taxon>
        <taxon>Arundineae</taxon>
        <taxon>Arundo</taxon>
    </lineage>
</organism>
<accession>A0A0A9H6R0</accession>
<proteinExistence type="predicted"/>
<dbReference type="AlphaFoldDB" id="A0A0A9H6R0"/>
<reference evidence="1" key="2">
    <citation type="journal article" date="2015" name="Data Brief">
        <title>Shoot transcriptome of the giant reed, Arundo donax.</title>
        <authorList>
            <person name="Barrero R.A."/>
            <person name="Guerrero F.D."/>
            <person name="Moolhuijzen P."/>
            <person name="Goolsby J.A."/>
            <person name="Tidwell J."/>
            <person name="Bellgard S.E."/>
            <person name="Bellgard M.I."/>
        </authorList>
    </citation>
    <scope>NUCLEOTIDE SEQUENCE</scope>
    <source>
        <tissue evidence="1">Shoot tissue taken approximately 20 cm above the soil surface</tissue>
    </source>
</reference>